<comment type="caution">
    <text evidence="1">The sequence shown here is derived from an EMBL/GenBank/DDBJ whole genome shotgun (WGS) entry which is preliminary data.</text>
</comment>
<dbReference type="InterPro" id="IPR013785">
    <property type="entry name" value="Aldolase_TIM"/>
</dbReference>
<dbReference type="Proteomes" id="UP000004754">
    <property type="component" value="Unassembled WGS sequence"/>
</dbReference>
<dbReference type="HOGENOM" id="CLU_2168804_0_0_9"/>
<gene>
    <name evidence="1" type="ORF">HMP0721_1943</name>
</gene>
<dbReference type="SUPFAM" id="SSF102114">
    <property type="entry name" value="Radical SAM enzymes"/>
    <property type="match status" value="1"/>
</dbReference>
<accession>E6MIV8</accession>
<evidence type="ECO:0000313" key="1">
    <source>
        <dbReference type="EMBL" id="EFV00983.1"/>
    </source>
</evidence>
<organism evidence="1 2">
    <name type="scientific">Pseudoramibacter alactolyticus ATCC 23263</name>
    <dbReference type="NCBI Taxonomy" id="887929"/>
    <lineage>
        <taxon>Bacteria</taxon>
        <taxon>Bacillati</taxon>
        <taxon>Bacillota</taxon>
        <taxon>Clostridia</taxon>
        <taxon>Eubacteriales</taxon>
        <taxon>Eubacteriaceae</taxon>
        <taxon>Pseudoramibacter</taxon>
    </lineage>
</organism>
<protein>
    <submittedName>
        <fullName evidence="1">Putative biotin synthase</fullName>
    </submittedName>
</protein>
<dbReference type="eggNOG" id="COG0502">
    <property type="taxonomic scope" value="Bacteria"/>
</dbReference>
<proteinExistence type="predicted"/>
<dbReference type="AlphaFoldDB" id="E6MIV8"/>
<dbReference type="STRING" id="887929.HMP0721_1943"/>
<dbReference type="EMBL" id="AEQN01000024">
    <property type="protein sequence ID" value="EFV00983.1"/>
    <property type="molecule type" value="Genomic_DNA"/>
</dbReference>
<keyword evidence="2" id="KW-1185">Reference proteome</keyword>
<name>E6MIV8_9FIRM</name>
<dbReference type="Gene3D" id="3.20.20.70">
    <property type="entry name" value="Aldolase class I"/>
    <property type="match status" value="1"/>
</dbReference>
<evidence type="ECO:0000313" key="2">
    <source>
        <dbReference type="Proteomes" id="UP000004754"/>
    </source>
</evidence>
<reference evidence="1 2" key="1">
    <citation type="submission" date="2010-12" db="EMBL/GenBank/DDBJ databases">
        <authorList>
            <person name="Muzny D."/>
            <person name="Qin X."/>
            <person name="Deng J."/>
            <person name="Jiang H."/>
            <person name="Liu Y."/>
            <person name="Qu J."/>
            <person name="Song X.-Z."/>
            <person name="Zhang L."/>
            <person name="Thornton R."/>
            <person name="Coyle M."/>
            <person name="Francisco L."/>
            <person name="Jackson L."/>
            <person name="Javaid M."/>
            <person name="Korchina V."/>
            <person name="Kovar C."/>
            <person name="Mata R."/>
            <person name="Mathew T."/>
            <person name="Ngo R."/>
            <person name="Nguyen L."/>
            <person name="Nguyen N."/>
            <person name="Okwuonu G."/>
            <person name="Ongeri F."/>
            <person name="Pham C."/>
            <person name="Simmons D."/>
            <person name="Wilczek-Boney K."/>
            <person name="Hale W."/>
            <person name="Jakkamsetti A."/>
            <person name="Pham P."/>
            <person name="Ruth R."/>
            <person name="San Lucas F."/>
            <person name="Warren J."/>
            <person name="Zhang J."/>
            <person name="Zhao Z."/>
            <person name="Zhou C."/>
            <person name="Zhu D."/>
            <person name="Lee S."/>
            <person name="Bess C."/>
            <person name="Blankenburg K."/>
            <person name="Forbes L."/>
            <person name="Fu Q."/>
            <person name="Gubbala S."/>
            <person name="Hirani K."/>
            <person name="Jayaseelan J.C."/>
            <person name="Lara F."/>
            <person name="Munidasa M."/>
            <person name="Palculict T."/>
            <person name="Patil S."/>
            <person name="Pu L.-L."/>
            <person name="Saada N."/>
            <person name="Tang L."/>
            <person name="Weissenberger G."/>
            <person name="Zhu Y."/>
            <person name="Hemphill L."/>
            <person name="Shang Y."/>
            <person name="Youmans B."/>
            <person name="Ayvaz T."/>
            <person name="Ross M."/>
            <person name="Santibanez J."/>
            <person name="Aqrawi P."/>
            <person name="Gross S."/>
            <person name="Joshi V."/>
            <person name="Fowler G."/>
            <person name="Nazareth L."/>
            <person name="Reid J."/>
            <person name="Worley K."/>
            <person name="Petrosino J."/>
            <person name="Highlander S."/>
            <person name="Gibbs R."/>
        </authorList>
    </citation>
    <scope>NUCLEOTIDE SEQUENCE [LARGE SCALE GENOMIC DNA]</scope>
    <source>
        <strain evidence="1 2">ATCC 23263</strain>
    </source>
</reference>
<sequence>MGGNILTLDKLADEIIAGRRLKTASAALEKEDGTPNLLQAELGEATAGADRIRKALCGDNGDLCPIVHGKSGGCGEDCNFCAQFRYNHAGIDERGFPVPCSPILGSHSGL</sequence>
<dbReference type="InterPro" id="IPR058240">
    <property type="entry name" value="rSAM_sf"/>
</dbReference>